<sequence length="384" mass="43523">MSPPSPLSFFQRYGLDDGAKLVCHEVVNGVYEGWDIRAIECQGYCSYTVIVIPKMHAVGERGGGREQKEGHQRDKVVQLQPSEIVEKARIVQFRPEQHKLDLSVTEAAKKVYGAYAPQVKELEVELGLRVMLRVYEVEFIVGMPYSRFQNCGRMMDEKKWSMQIKLVKGFAGFMAKGWRGTLGDDDSGCDGNSGARKLTGKVGANITIKLEKLAQQLPSSPLRTKARNTLATLPLLENLPVILNHGDIVPSNIMLDPSTGELIGLVDWAEAEWLPFGTCLYGLEHLLGWLDLGTSDARPQFVYYDRAEQLREVFWEELRIQIPEVMRWIDSVMLARDIGILLWFGYAWDEGRINRVVNSKEDAEELECLEVFLNLEDRRAMAKL</sequence>
<proteinExistence type="predicted"/>
<dbReference type="SUPFAM" id="SSF56112">
    <property type="entry name" value="Protein kinase-like (PK-like)"/>
    <property type="match status" value="1"/>
</dbReference>
<dbReference type="OrthoDB" id="5598852at2759"/>
<dbReference type="Pfam" id="PF01636">
    <property type="entry name" value="APH"/>
    <property type="match status" value="1"/>
</dbReference>
<evidence type="ECO:0000313" key="2">
    <source>
        <dbReference type="EMBL" id="OCK81609.1"/>
    </source>
</evidence>
<gene>
    <name evidence="2" type="ORF">K432DRAFT_381198</name>
</gene>
<evidence type="ECO:0000259" key="1">
    <source>
        <dbReference type="Pfam" id="PF01636"/>
    </source>
</evidence>
<dbReference type="Gene3D" id="3.90.1200.10">
    <property type="match status" value="1"/>
</dbReference>
<dbReference type="Proteomes" id="UP000250266">
    <property type="component" value="Unassembled WGS sequence"/>
</dbReference>
<evidence type="ECO:0000313" key="3">
    <source>
        <dbReference type="Proteomes" id="UP000250266"/>
    </source>
</evidence>
<name>A0A8E2ED62_9PEZI</name>
<feature type="domain" description="Aminoglycoside phosphotransferase" evidence="1">
    <location>
        <begin position="225"/>
        <end position="273"/>
    </location>
</feature>
<dbReference type="InterPro" id="IPR011009">
    <property type="entry name" value="Kinase-like_dom_sf"/>
</dbReference>
<protein>
    <recommendedName>
        <fullName evidence="1">Aminoglycoside phosphotransferase domain-containing protein</fullName>
    </recommendedName>
</protein>
<dbReference type="AlphaFoldDB" id="A0A8E2ED62"/>
<organism evidence="2 3">
    <name type="scientific">Lepidopterella palustris CBS 459.81</name>
    <dbReference type="NCBI Taxonomy" id="1314670"/>
    <lineage>
        <taxon>Eukaryota</taxon>
        <taxon>Fungi</taxon>
        <taxon>Dikarya</taxon>
        <taxon>Ascomycota</taxon>
        <taxon>Pezizomycotina</taxon>
        <taxon>Dothideomycetes</taxon>
        <taxon>Pleosporomycetidae</taxon>
        <taxon>Mytilinidiales</taxon>
        <taxon>Argynnaceae</taxon>
        <taxon>Lepidopterella</taxon>
    </lineage>
</organism>
<reference evidence="2 3" key="1">
    <citation type="journal article" date="2016" name="Nat. Commun.">
        <title>Ectomycorrhizal ecology is imprinted in the genome of the dominant symbiotic fungus Cenococcum geophilum.</title>
        <authorList>
            <consortium name="DOE Joint Genome Institute"/>
            <person name="Peter M."/>
            <person name="Kohler A."/>
            <person name="Ohm R.A."/>
            <person name="Kuo A."/>
            <person name="Krutzmann J."/>
            <person name="Morin E."/>
            <person name="Arend M."/>
            <person name="Barry K.W."/>
            <person name="Binder M."/>
            <person name="Choi C."/>
            <person name="Clum A."/>
            <person name="Copeland A."/>
            <person name="Grisel N."/>
            <person name="Haridas S."/>
            <person name="Kipfer T."/>
            <person name="LaButti K."/>
            <person name="Lindquist E."/>
            <person name="Lipzen A."/>
            <person name="Maire R."/>
            <person name="Meier B."/>
            <person name="Mihaltcheva S."/>
            <person name="Molinier V."/>
            <person name="Murat C."/>
            <person name="Poggeler S."/>
            <person name="Quandt C.A."/>
            <person name="Sperisen C."/>
            <person name="Tritt A."/>
            <person name="Tisserant E."/>
            <person name="Crous P.W."/>
            <person name="Henrissat B."/>
            <person name="Nehls U."/>
            <person name="Egli S."/>
            <person name="Spatafora J.W."/>
            <person name="Grigoriev I.V."/>
            <person name="Martin F.M."/>
        </authorList>
    </citation>
    <scope>NUCLEOTIDE SEQUENCE [LARGE SCALE GENOMIC DNA]</scope>
    <source>
        <strain evidence="2 3">CBS 459.81</strain>
    </source>
</reference>
<dbReference type="EMBL" id="KV744915">
    <property type="protein sequence ID" value="OCK81609.1"/>
    <property type="molecule type" value="Genomic_DNA"/>
</dbReference>
<keyword evidence="3" id="KW-1185">Reference proteome</keyword>
<dbReference type="InterPro" id="IPR002575">
    <property type="entry name" value="Aminoglycoside_PTrfase"/>
</dbReference>
<accession>A0A8E2ED62</accession>